<dbReference type="InterPro" id="IPR051050">
    <property type="entry name" value="Lipid_II_flippase_MurJ/MviN"/>
</dbReference>
<evidence type="ECO:0000256" key="3">
    <source>
        <dbReference type="ARBA" id="ARBA00022692"/>
    </source>
</evidence>
<evidence type="ECO:0000256" key="1">
    <source>
        <dbReference type="ARBA" id="ARBA00004651"/>
    </source>
</evidence>
<evidence type="ECO:0000256" key="10">
    <source>
        <dbReference type="SAM" id="Phobius"/>
    </source>
</evidence>
<sequence length="476" mass="50976">MLFGPAARRARQHLCTASSCCRSLVRRKPFGIIVLRQVQTVSALVVLAALSQGLGLLRDFLLARAFAITADLEGYFFAEAIPLAVTVIFVTVFPLTVLPRFVHLRMQSAARCDADYRRLLRLLAILLLPVLSAILVLAPQIIESIGSALPMDSKHVAQLVLRALALNVVGIPILSLNTAYLNARGNFVFPAAALLLLNAGALLGLWLGSSVIAAAIGSSGGTLVAVTCTYLMVRSQLTPPELRTEPESARRYSPNLIYVLVYVAMLSLIVLLERRVASAMGFGSVTLVAYATKIVGMPQYLFTMSYVRTRIAQYSRWVGLGDQQAVRRDFRRSVGVMMGVSVVCAAVAGWGGICIAELLFGGLTLEQASDFQSAIVVLSAALLPMFLNALFVGVASARVRLRFLMWPSAAQAAVLTLAAWLLPTGLGAPAATAVIACGHIVASVVWLAISRRVLTLSDSAEVIVSTERQTNLDTDP</sequence>
<accession>A0ABX3X406</accession>
<keyword evidence="4" id="KW-0133">Cell shape</keyword>
<keyword evidence="2" id="KW-1003">Cell membrane</keyword>
<feature type="transmembrane region" description="Helical" evidence="10">
    <location>
        <begin position="187"/>
        <end position="206"/>
    </location>
</feature>
<evidence type="ECO:0000256" key="5">
    <source>
        <dbReference type="ARBA" id="ARBA00022984"/>
    </source>
</evidence>
<feature type="transmembrane region" description="Helical" evidence="10">
    <location>
        <begin position="278"/>
        <end position="302"/>
    </location>
</feature>
<comment type="caution">
    <text evidence="11">The sequence shown here is derived from an EMBL/GenBank/DDBJ whole genome shotgun (WGS) entry which is preliminary data.</text>
</comment>
<keyword evidence="5" id="KW-0573">Peptidoglycan synthesis</keyword>
<evidence type="ECO:0000256" key="4">
    <source>
        <dbReference type="ARBA" id="ARBA00022960"/>
    </source>
</evidence>
<dbReference type="Pfam" id="PF03023">
    <property type="entry name" value="MurJ"/>
    <property type="match status" value="1"/>
</dbReference>
<evidence type="ECO:0000313" key="12">
    <source>
        <dbReference type="Proteomes" id="UP000193884"/>
    </source>
</evidence>
<dbReference type="InterPro" id="IPR004268">
    <property type="entry name" value="MurJ"/>
</dbReference>
<feature type="transmembrane region" description="Helical" evidence="10">
    <location>
        <begin position="159"/>
        <end position="180"/>
    </location>
</feature>
<protein>
    <recommendedName>
        <fullName evidence="13">Virulence factor MviN</fullName>
    </recommendedName>
</protein>
<feature type="transmembrane region" description="Helical" evidence="10">
    <location>
        <begin position="371"/>
        <end position="391"/>
    </location>
</feature>
<feature type="transmembrane region" description="Helical" evidence="10">
    <location>
        <begin position="212"/>
        <end position="233"/>
    </location>
</feature>
<gene>
    <name evidence="11" type="ORF">BST63_17880</name>
</gene>
<feature type="transmembrane region" description="Helical" evidence="10">
    <location>
        <begin position="403"/>
        <end position="422"/>
    </location>
</feature>
<proteinExistence type="inferred from homology"/>
<evidence type="ECO:0000256" key="2">
    <source>
        <dbReference type="ARBA" id="ARBA00022475"/>
    </source>
</evidence>
<evidence type="ECO:0000256" key="6">
    <source>
        <dbReference type="ARBA" id="ARBA00022989"/>
    </source>
</evidence>
<keyword evidence="12" id="KW-1185">Reference proteome</keyword>
<feature type="transmembrane region" description="Helical" evidence="10">
    <location>
        <begin position="254"/>
        <end position="272"/>
    </location>
</feature>
<reference evidence="11 12" key="1">
    <citation type="submission" date="2017-03" db="EMBL/GenBank/DDBJ databases">
        <title>Whole genome sequences of fourteen strains of Bradyrhizobium canariense and one strain of Bradyrhizobium japonicum isolated from Lupinus (Papilionoideae: Genisteae) species in Algeria.</title>
        <authorList>
            <person name="Crovadore J."/>
            <person name="Chekireb D."/>
            <person name="Brachmann A."/>
            <person name="Chablais R."/>
            <person name="Cochard B."/>
            <person name="Lefort F."/>
        </authorList>
    </citation>
    <scope>NUCLEOTIDE SEQUENCE [LARGE SCALE GENOMIC DNA]</scope>
    <source>
        <strain evidence="11 12">UBMAN05</strain>
    </source>
</reference>
<keyword evidence="3 10" id="KW-0812">Transmembrane</keyword>
<keyword evidence="6 10" id="KW-1133">Transmembrane helix</keyword>
<keyword evidence="7 10" id="KW-0472">Membrane</keyword>
<dbReference type="PANTHER" id="PTHR47019:SF1">
    <property type="entry name" value="LIPID II FLIPPASE MURJ"/>
    <property type="match status" value="1"/>
</dbReference>
<evidence type="ECO:0000313" key="11">
    <source>
        <dbReference type="EMBL" id="OSJ28045.1"/>
    </source>
</evidence>
<name>A0ABX3X406_9BRAD</name>
<feature type="transmembrane region" description="Helical" evidence="10">
    <location>
        <begin position="33"/>
        <end position="54"/>
    </location>
</feature>
<dbReference type="PANTHER" id="PTHR47019">
    <property type="entry name" value="LIPID II FLIPPASE MURJ"/>
    <property type="match status" value="1"/>
</dbReference>
<dbReference type="Proteomes" id="UP000193884">
    <property type="component" value="Unassembled WGS sequence"/>
</dbReference>
<feature type="transmembrane region" description="Helical" evidence="10">
    <location>
        <begin position="119"/>
        <end position="139"/>
    </location>
</feature>
<comment type="function">
    <text evidence="8">Involved in peptidoglycan biosynthesis. Transports lipid-linked peptidoglycan precursors from the inner to the outer leaflet of the cytoplasmic membrane.</text>
</comment>
<dbReference type="EMBL" id="NAFK01000162">
    <property type="protein sequence ID" value="OSJ28045.1"/>
    <property type="molecule type" value="Genomic_DNA"/>
</dbReference>
<feature type="transmembrane region" description="Helical" evidence="10">
    <location>
        <begin position="334"/>
        <end position="359"/>
    </location>
</feature>
<evidence type="ECO:0008006" key="13">
    <source>
        <dbReference type="Google" id="ProtNLM"/>
    </source>
</evidence>
<evidence type="ECO:0000256" key="7">
    <source>
        <dbReference type="ARBA" id="ARBA00023136"/>
    </source>
</evidence>
<comment type="similarity">
    <text evidence="9">Belongs to the MurJ/MviN family.</text>
</comment>
<feature type="transmembrane region" description="Helical" evidence="10">
    <location>
        <begin position="74"/>
        <end position="98"/>
    </location>
</feature>
<comment type="subcellular location">
    <subcellularLocation>
        <location evidence="1">Cell membrane</location>
        <topology evidence="1">Multi-pass membrane protein</topology>
    </subcellularLocation>
</comment>
<organism evidence="11 12">
    <name type="scientific">Bradyrhizobium canariense</name>
    <dbReference type="NCBI Taxonomy" id="255045"/>
    <lineage>
        <taxon>Bacteria</taxon>
        <taxon>Pseudomonadati</taxon>
        <taxon>Pseudomonadota</taxon>
        <taxon>Alphaproteobacteria</taxon>
        <taxon>Hyphomicrobiales</taxon>
        <taxon>Nitrobacteraceae</taxon>
        <taxon>Bradyrhizobium</taxon>
    </lineage>
</organism>
<evidence type="ECO:0000256" key="9">
    <source>
        <dbReference type="ARBA" id="ARBA00061532"/>
    </source>
</evidence>
<evidence type="ECO:0000256" key="8">
    <source>
        <dbReference type="ARBA" id="ARBA00060041"/>
    </source>
</evidence>
<feature type="transmembrane region" description="Helical" evidence="10">
    <location>
        <begin position="428"/>
        <end position="449"/>
    </location>
</feature>